<evidence type="ECO:0000313" key="2">
    <source>
        <dbReference type="Proteomes" id="UP000823388"/>
    </source>
</evidence>
<proteinExistence type="predicted"/>
<name>A0A8T0QKN0_PANVG</name>
<evidence type="ECO:0000313" key="1">
    <source>
        <dbReference type="EMBL" id="KAG2573282.1"/>
    </source>
</evidence>
<gene>
    <name evidence="1" type="ORF">PVAP13_7KG243400</name>
</gene>
<sequence>MTEPQKNMIRDVDFGGLLKIECPTIPAAFANWLTVECFDAETSELVLPGRGRISVTAQSVFDIFRLPNKGDEVKYELDVDAINFIQSKYDIVRESAPKIEEILNKIKSDKEANEDFLRSWLMIAVSTFLCPPTSLGISPRCYPPLVDLSRVKKLNWCEFVVNQLKVAAKKLNKNNSFKGCVLLFIIYADSLAVPNVEIPTTMPRIAAWTRNLLDEVIKLDTNRDVKPPFFYHYSNHNQSFFPAQIIGKFNGGRLSFPNGRYIQLCIIKST</sequence>
<reference evidence="1" key="1">
    <citation type="submission" date="2020-05" db="EMBL/GenBank/DDBJ databases">
        <title>WGS assembly of Panicum virgatum.</title>
        <authorList>
            <person name="Lovell J.T."/>
            <person name="Jenkins J."/>
            <person name="Shu S."/>
            <person name="Juenger T.E."/>
            <person name="Schmutz J."/>
        </authorList>
    </citation>
    <scope>NUCLEOTIDE SEQUENCE</scope>
    <source>
        <strain evidence="1">AP13</strain>
    </source>
</reference>
<dbReference type="PANTHER" id="PTHR34835">
    <property type="entry name" value="OS07G0283600 PROTEIN-RELATED"/>
    <property type="match status" value="1"/>
</dbReference>
<dbReference type="Proteomes" id="UP000823388">
    <property type="component" value="Chromosome 7K"/>
</dbReference>
<keyword evidence="2" id="KW-1185">Reference proteome</keyword>
<protein>
    <submittedName>
        <fullName evidence="1">Uncharacterized protein</fullName>
    </submittedName>
</protein>
<comment type="caution">
    <text evidence="1">The sequence shown here is derived from an EMBL/GenBank/DDBJ whole genome shotgun (WGS) entry which is preliminary data.</text>
</comment>
<dbReference type="PANTHER" id="PTHR34835:SF34">
    <property type="entry name" value="OS08G0555500 PROTEIN"/>
    <property type="match status" value="1"/>
</dbReference>
<accession>A0A8T0QKN0</accession>
<dbReference type="AlphaFoldDB" id="A0A8T0QKN0"/>
<dbReference type="EMBL" id="CM029049">
    <property type="protein sequence ID" value="KAG2573282.1"/>
    <property type="molecule type" value="Genomic_DNA"/>
</dbReference>
<organism evidence="1 2">
    <name type="scientific">Panicum virgatum</name>
    <name type="common">Blackwell switchgrass</name>
    <dbReference type="NCBI Taxonomy" id="38727"/>
    <lineage>
        <taxon>Eukaryota</taxon>
        <taxon>Viridiplantae</taxon>
        <taxon>Streptophyta</taxon>
        <taxon>Embryophyta</taxon>
        <taxon>Tracheophyta</taxon>
        <taxon>Spermatophyta</taxon>
        <taxon>Magnoliopsida</taxon>
        <taxon>Liliopsida</taxon>
        <taxon>Poales</taxon>
        <taxon>Poaceae</taxon>
        <taxon>PACMAD clade</taxon>
        <taxon>Panicoideae</taxon>
        <taxon>Panicodae</taxon>
        <taxon>Paniceae</taxon>
        <taxon>Panicinae</taxon>
        <taxon>Panicum</taxon>
        <taxon>Panicum sect. Hiantes</taxon>
    </lineage>
</organism>